<keyword evidence="1" id="KW-0808">Transferase</keyword>
<sequence>MLAVIFPTDNSERLLAHSLATLVPAVVDGLVRRVAVIDSGSTDDTALVAEGAGCSFHPAAEIECAVTGLNAPWLLILQPGALLPDGWVDRVRMHVEKHKGPAQFMTSHDGRLGGLLQLFGTKRKLDAGLLIERQQFVSLLRDGVKLEDMPQRLKPIRLKQVVLAVP</sequence>
<dbReference type="InterPro" id="IPR029044">
    <property type="entry name" value="Nucleotide-diphossugar_trans"/>
</dbReference>
<dbReference type="Gene3D" id="3.90.550.10">
    <property type="entry name" value="Spore Coat Polysaccharide Biosynthesis Protein SpsA, Chain A"/>
    <property type="match status" value="1"/>
</dbReference>
<dbReference type="RefSeq" id="WP_374833110.1">
    <property type="nucleotide sequence ID" value="NZ_JBHEEZ010000021.1"/>
</dbReference>
<organism evidence="1 2">
    <name type="scientific">Daeguia caeni</name>
    <dbReference type="NCBI Taxonomy" id="439612"/>
    <lineage>
        <taxon>Bacteria</taxon>
        <taxon>Pseudomonadati</taxon>
        <taxon>Pseudomonadota</taxon>
        <taxon>Alphaproteobacteria</taxon>
        <taxon>Hyphomicrobiales</taxon>
        <taxon>Brucellaceae</taxon>
        <taxon>Daeguia</taxon>
    </lineage>
</organism>
<gene>
    <name evidence="1" type="ORF">ACFO1V_12515</name>
</gene>
<evidence type="ECO:0000313" key="1">
    <source>
        <dbReference type="EMBL" id="MFC4626018.1"/>
    </source>
</evidence>
<comment type="caution">
    <text evidence="1">The sequence shown here is derived from an EMBL/GenBank/DDBJ whole genome shotgun (WGS) entry which is preliminary data.</text>
</comment>
<name>A0ABV9H705_9HYPH</name>
<dbReference type="Proteomes" id="UP001596042">
    <property type="component" value="Unassembled WGS sequence"/>
</dbReference>
<keyword evidence="2" id="KW-1185">Reference proteome</keyword>
<reference evidence="2" key="1">
    <citation type="journal article" date="2019" name="Int. J. Syst. Evol. Microbiol.">
        <title>The Global Catalogue of Microorganisms (GCM) 10K type strain sequencing project: providing services to taxonomists for standard genome sequencing and annotation.</title>
        <authorList>
            <consortium name="The Broad Institute Genomics Platform"/>
            <consortium name="The Broad Institute Genome Sequencing Center for Infectious Disease"/>
            <person name="Wu L."/>
            <person name="Ma J."/>
        </authorList>
    </citation>
    <scope>NUCLEOTIDE SEQUENCE [LARGE SCALE GENOMIC DNA]</scope>
    <source>
        <strain evidence="2">CGMCC 1.15731</strain>
    </source>
</reference>
<protein>
    <submittedName>
        <fullName evidence="1">Glycosyl transferase</fullName>
    </submittedName>
</protein>
<dbReference type="SUPFAM" id="SSF53448">
    <property type="entry name" value="Nucleotide-diphospho-sugar transferases"/>
    <property type="match status" value="1"/>
</dbReference>
<dbReference type="GO" id="GO:0016740">
    <property type="term" value="F:transferase activity"/>
    <property type="evidence" value="ECO:0007669"/>
    <property type="project" value="UniProtKB-KW"/>
</dbReference>
<accession>A0ABV9H705</accession>
<dbReference type="EMBL" id="JBHSEL010000120">
    <property type="protein sequence ID" value="MFC4626018.1"/>
    <property type="molecule type" value="Genomic_DNA"/>
</dbReference>
<proteinExistence type="predicted"/>
<evidence type="ECO:0000313" key="2">
    <source>
        <dbReference type="Proteomes" id="UP001596042"/>
    </source>
</evidence>